<dbReference type="AlphaFoldDB" id="A0A482IVU7"/>
<feature type="region of interest" description="Disordered" evidence="1">
    <location>
        <begin position="53"/>
        <end position="90"/>
    </location>
</feature>
<sequence>MAQPVDPSRRGRITPRCVDAPGFGHGYGPDWSTLATTLQIGNEIGLRVMAPRQLARASAGGSGSRRGERREASRDEMAHYFSVGGEQSLF</sequence>
<name>A0A482IVU7_9BURK</name>
<protein>
    <submittedName>
        <fullName evidence="2">Uncharacterized protein</fullName>
    </submittedName>
</protein>
<dbReference type="Proteomes" id="UP000253772">
    <property type="component" value="Chromosome c2"/>
</dbReference>
<evidence type="ECO:0000256" key="1">
    <source>
        <dbReference type="SAM" id="MobiDB-lite"/>
    </source>
</evidence>
<evidence type="ECO:0000313" key="2">
    <source>
        <dbReference type="EMBL" id="QBP12062.1"/>
    </source>
</evidence>
<accession>A0A482IVU7</accession>
<dbReference type="EMBL" id="CP037901">
    <property type="protein sequence ID" value="QBP12062.1"/>
    <property type="molecule type" value="Genomic_DNA"/>
</dbReference>
<feature type="compositionally biased region" description="Basic and acidic residues" evidence="1">
    <location>
        <begin position="65"/>
        <end position="78"/>
    </location>
</feature>
<reference evidence="2 3" key="1">
    <citation type="submission" date="2019-03" db="EMBL/GenBank/DDBJ databases">
        <title>Comparative insights into the high quality Complete genome sequence of highly metal resistant Cupriavidus metallidurans strain BS1 isolated from a gold-copper mine.</title>
        <authorList>
            <person name="Mazhar H.S."/>
            <person name="Rensing C."/>
        </authorList>
    </citation>
    <scope>NUCLEOTIDE SEQUENCE [LARGE SCALE GENOMIC DNA]</scope>
    <source>
        <strain evidence="2 3">BS1</strain>
    </source>
</reference>
<organism evidence="2 3">
    <name type="scientific">Cupriavidus metallidurans</name>
    <dbReference type="NCBI Taxonomy" id="119219"/>
    <lineage>
        <taxon>Bacteria</taxon>
        <taxon>Pseudomonadati</taxon>
        <taxon>Pseudomonadota</taxon>
        <taxon>Betaproteobacteria</taxon>
        <taxon>Burkholderiales</taxon>
        <taxon>Burkholderiaceae</taxon>
        <taxon>Cupriavidus</taxon>
    </lineage>
</organism>
<evidence type="ECO:0000313" key="3">
    <source>
        <dbReference type="Proteomes" id="UP000253772"/>
    </source>
</evidence>
<proteinExistence type="predicted"/>
<gene>
    <name evidence="2" type="ORF">DDF84_019990</name>
</gene>